<dbReference type="InterPro" id="IPR036457">
    <property type="entry name" value="PPM-type-like_dom_sf"/>
</dbReference>
<dbReference type="Gene3D" id="3.60.40.10">
    <property type="entry name" value="PPM-type phosphatase domain"/>
    <property type="match status" value="1"/>
</dbReference>
<dbReference type="EMBL" id="BSTK01000007">
    <property type="protein sequence ID" value="GLY87273.1"/>
    <property type="molecule type" value="Genomic_DNA"/>
</dbReference>
<protein>
    <recommendedName>
        <fullName evidence="2">PPM-type phosphatase domain-containing protein</fullName>
    </recommendedName>
</protein>
<organism evidence="3 4">
    <name type="scientific">Actinoallomurus iriomotensis</name>
    <dbReference type="NCBI Taxonomy" id="478107"/>
    <lineage>
        <taxon>Bacteria</taxon>
        <taxon>Bacillati</taxon>
        <taxon>Actinomycetota</taxon>
        <taxon>Actinomycetes</taxon>
        <taxon>Streptosporangiales</taxon>
        <taxon>Thermomonosporaceae</taxon>
        <taxon>Actinoallomurus</taxon>
    </lineage>
</organism>
<name>A0A9W6S502_9ACTN</name>
<dbReference type="SUPFAM" id="SSF81606">
    <property type="entry name" value="PP2C-like"/>
    <property type="match status" value="1"/>
</dbReference>
<evidence type="ECO:0000259" key="2">
    <source>
        <dbReference type="SMART" id="SM00331"/>
    </source>
</evidence>
<dbReference type="AlphaFoldDB" id="A0A9W6S502"/>
<dbReference type="InterPro" id="IPR052016">
    <property type="entry name" value="Bact_Sigma-Reg"/>
</dbReference>
<evidence type="ECO:0000313" key="3">
    <source>
        <dbReference type="EMBL" id="GLY87273.1"/>
    </source>
</evidence>
<sequence>MKGRPGEFEERYWSTVTSPVPGPDGDAVLFVARSEDVTEFVMHRRRDRSRRGGGPGGADGFQAAELFSRASELYELNEELRTAYAQEREIALSLQQAMLPAADGGPRTDVAVRYLPAVGTLNVCGDWYDLVELSDTRLAVAVGDVVGHGLAAAGVMGQLRSALSCGIQVVGDPAQALQALGRYARSVDGALASTAVQVVIDRARQMITYSCAGHLPPVLFQPDGTAHFLDQATDPPLGVRTDDVPRPRADLPYAPGATLVLYTDGLVERRGEDIDDGLRRLTGCLRQHARLDPERLAEALLTDLGVADGAADDTALVIIRL</sequence>
<reference evidence="3" key="1">
    <citation type="submission" date="2023-03" db="EMBL/GenBank/DDBJ databases">
        <title>Actinoallomurus iriomotensis NBRC 103684.</title>
        <authorList>
            <person name="Ichikawa N."/>
            <person name="Sato H."/>
            <person name="Tonouchi N."/>
        </authorList>
    </citation>
    <scope>NUCLEOTIDE SEQUENCE</scope>
    <source>
        <strain evidence="3">NBRC 103684</strain>
    </source>
</reference>
<dbReference type="GO" id="GO:0016791">
    <property type="term" value="F:phosphatase activity"/>
    <property type="evidence" value="ECO:0007669"/>
    <property type="project" value="TreeGrafter"/>
</dbReference>
<keyword evidence="1" id="KW-0378">Hydrolase</keyword>
<evidence type="ECO:0000313" key="4">
    <source>
        <dbReference type="Proteomes" id="UP001165074"/>
    </source>
</evidence>
<feature type="domain" description="PPM-type phosphatase" evidence="2">
    <location>
        <begin position="108"/>
        <end position="321"/>
    </location>
</feature>
<accession>A0A9W6S502</accession>
<evidence type="ECO:0000256" key="1">
    <source>
        <dbReference type="ARBA" id="ARBA00022801"/>
    </source>
</evidence>
<dbReference type="RefSeq" id="WP_285576200.1">
    <property type="nucleotide sequence ID" value="NZ_BSTK01000007.1"/>
</dbReference>
<dbReference type="PANTHER" id="PTHR43156:SF2">
    <property type="entry name" value="STAGE II SPORULATION PROTEIN E"/>
    <property type="match status" value="1"/>
</dbReference>
<proteinExistence type="predicted"/>
<comment type="caution">
    <text evidence="3">The sequence shown here is derived from an EMBL/GenBank/DDBJ whole genome shotgun (WGS) entry which is preliminary data.</text>
</comment>
<dbReference type="InterPro" id="IPR001932">
    <property type="entry name" value="PPM-type_phosphatase-like_dom"/>
</dbReference>
<gene>
    <name evidence="3" type="ORF">Airi02_052020</name>
</gene>
<dbReference type="Proteomes" id="UP001165074">
    <property type="component" value="Unassembled WGS sequence"/>
</dbReference>
<keyword evidence="4" id="KW-1185">Reference proteome</keyword>
<dbReference type="SMART" id="SM00331">
    <property type="entry name" value="PP2C_SIG"/>
    <property type="match status" value="1"/>
</dbReference>
<dbReference type="PANTHER" id="PTHR43156">
    <property type="entry name" value="STAGE II SPORULATION PROTEIN E-RELATED"/>
    <property type="match status" value="1"/>
</dbReference>
<dbReference type="Pfam" id="PF07228">
    <property type="entry name" value="SpoIIE"/>
    <property type="match status" value="1"/>
</dbReference>